<evidence type="ECO:0000256" key="1">
    <source>
        <dbReference type="ARBA" id="ARBA00023002"/>
    </source>
</evidence>
<proteinExistence type="inferred from homology"/>
<dbReference type="Gene3D" id="3.40.50.720">
    <property type="entry name" value="NAD(P)-binding Rossmann-like Domain"/>
    <property type="match status" value="1"/>
</dbReference>
<accession>A0A067N2D9</accession>
<organism evidence="4 5">
    <name type="scientific">Botryobasidium botryosum (strain FD-172 SS1)</name>
    <dbReference type="NCBI Taxonomy" id="930990"/>
    <lineage>
        <taxon>Eukaryota</taxon>
        <taxon>Fungi</taxon>
        <taxon>Dikarya</taxon>
        <taxon>Basidiomycota</taxon>
        <taxon>Agaricomycotina</taxon>
        <taxon>Agaricomycetes</taxon>
        <taxon>Cantharellales</taxon>
        <taxon>Botryobasidiaceae</taxon>
        <taxon>Botryobasidium</taxon>
    </lineage>
</organism>
<keyword evidence="1" id="KW-0560">Oxidoreductase</keyword>
<dbReference type="FunCoup" id="A0A067N2D9">
    <property type="interactions" value="59"/>
</dbReference>
<comment type="similarity">
    <text evidence="2">Belongs to the NAD(P)-dependent epimerase/dehydratase family. Dihydroflavonol-4-reductase subfamily.</text>
</comment>
<reference evidence="5" key="1">
    <citation type="journal article" date="2014" name="Proc. Natl. Acad. Sci. U.S.A.">
        <title>Extensive sampling of basidiomycete genomes demonstrates inadequacy of the white-rot/brown-rot paradigm for wood decay fungi.</title>
        <authorList>
            <person name="Riley R."/>
            <person name="Salamov A.A."/>
            <person name="Brown D.W."/>
            <person name="Nagy L.G."/>
            <person name="Floudas D."/>
            <person name="Held B.W."/>
            <person name="Levasseur A."/>
            <person name="Lombard V."/>
            <person name="Morin E."/>
            <person name="Otillar R."/>
            <person name="Lindquist E.A."/>
            <person name="Sun H."/>
            <person name="LaButti K.M."/>
            <person name="Schmutz J."/>
            <person name="Jabbour D."/>
            <person name="Luo H."/>
            <person name="Baker S.E."/>
            <person name="Pisabarro A.G."/>
            <person name="Walton J.D."/>
            <person name="Blanchette R.A."/>
            <person name="Henrissat B."/>
            <person name="Martin F."/>
            <person name="Cullen D."/>
            <person name="Hibbett D.S."/>
            <person name="Grigoriev I.V."/>
        </authorList>
    </citation>
    <scope>NUCLEOTIDE SEQUENCE [LARGE SCALE GENOMIC DNA]</scope>
    <source>
        <strain evidence="5">FD-172 SS1</strain>
    </source>
</reference>
<dbReference type="STRING" id="930990.A0A067N2D9"/>
<dbReference type="GO" id="GO:0016616">
    <property type="term" value="F:oxidoreductase activity, acting on the CH-OH group of donors, NAD or NADP as acceptor"/>
    <property type="evidence" value="ECO:0007669"/>
    <property type="project" value="TreeGrafter"/>
</dbReference>
<dbReference type="Proteomes" id="UP000027195">
    <property type="component" value="Unassembled WGS sequence"/>
</dbReference>
<protein>
    <recommendedName>
        <fullName evidence="3">NAD-dependent epimerase/dehydratase domain-containing protein</fullName>
    </recommendedName>
</protein>
<dbReference type="InterPro" id="IPR050425">
    <property type="entry name" value="NAD(P)_dehydrat-like"/>
</dbReference>
<feature type="domain" description="NAD-dependent epimerase/dehydratase" evidence="3">
    <location>
        <begin position="10"/>
        <end position="270"/>
    </location>
</feature>
<evidence type="ECO:0000256" key="2">
    <source>
        <dbReference type="ARBA" id="ARBA00023445"/>
    </source>
</evidence>
<dbReference type="Pfam" id="PF01370">
    <property type="entry name" value="Epimerase"/>
    <property type="match status" value="1"/>
</dbReference>
<dbReference type="EMBL" id="KL198022">
    <property type="protein sequence ID" value="KDQ17916.1"/>
    <property type="molecule type" value="Genomic_DNA"/>
</dbReference>
<dbReference type="AlphaFoldDB" id="A0A067N2D9"/>
<dbReference type="PANTHER" id="PTHR10366">
    <property type="entry name" value="NAD DEPENDENT EPIMERASE/DEHYDRATASE"/>
    <property type="match status" value="1"/>
</dbReference>
<keyword evidence="5" id="KW-1185">Reference proteome</keyword>
<name>A0A067N2D9_BOTB1</name>
<dbReference type="PANTHER" id="PTHR10366:SF564">
    <property type="entry name" value="STEROL-4-ALPHA-CARBOXYLATE 3-DEHYDROGENASE, DECARBOXYLATING"/>
    <property type="match status" value="1"/>
</dbReference>
<dbReference type="InterPro" id="IPR036291">
    <property type="entry name" value="NAD(P)-bd_dom_sf"/>
</dbReference>
<evidence type="ECO:0000313" key="5">
    <source>
        <dbReference type="Proteomes" id="UP000027195"/>
    </source>
</evidence>
<dbReference type="SUPFAM" id="SSF51735">
    <property type="entry name" value="NAD(P)-binding Rossmann-fold domains"/>
    <property type="match status" value="1"/>
</dbReference>
<gene>
    <name evidence="4" type="ORF">BOTBODRAFT_171618</name>
</gene>
<dbReference type="OrthoDB" id="2735536at2759"/>
<evidence type="ECO:0000259" key="3">
    <source>
        <dbReference type="Pfam" id="PF01370"/>
    </source>
</evidence>
<dbReference type="HOGENOM" id="CLU_007383_9_2_1"/>
<sequence>MPVIQPPATVLVTGASGFVGAWVIKALLGEGFNVRGTVRSAPKGDYLAKLFESYGDAFSYVIVADMTVEGAFDEAVKGIHGVVHLASPISVAAVDPDEIIKPAVKGVVNVLQSIKQFGTLVKRVVFTSSVAALLEPKSETPATYTEADWNTSFLEETKAKGVNAGPLTTYRASKVAAERAAWDFVEQNKGEIEFDLVALLPALLERPLMHDVPSPAQLNSSAKIVFGAVYGAAGLPQDVKVTAPGGNFVDVRDMATAHVRALQKEAAGGQRVICSAGPFSWQDLYNALNSAEPPLPNIPKGDPEAAPAHPILLRSDKTASILEMEFTGLQKMAVDGLKSLLERQAGWAAAAAQKA</sequence>
<evidence type="ECO:0000313" key="4">
    <source>
        <dbReference type="EMBL" id="KDQ17916.1"/>
    </source>
</evidence>
<dbReference type="InParanoid" id="A0A067N2D9"/>
<dbReference type="InterPro" id="IPR001509">
    <property type="entry name" value="Epimerase_deHydtase"/>
</dbReference>